<keyword evidence="5" id="KW-1185">Reference proteome</keyword>
<feature type="chain" id="PRO_5030575085" evidence="2">
    <location>
        <begin position="20"/>
        <end position="258"/>
    </location>
</feature>
<dbReference type="Proteomes" id="UP000443070">
    <property type="component" value="Unassembled WGS sequence"/>
</dbReference>
<dbReference type="RefSeq" id="WP_155163637.1">
    <property type="nucleotide sequence ID" value="NZ_WNBG01000001.1"/>
</dbReference>
<dbReference type="Proteomes" id="UP000484547">
    <property type="component" value="Unassembled WGS sequence"/>
</dbReference>
<dbReference type="EMBL" id="WNBM01000001">
    <property type="protein sequence ID" value="MTT75229.1"/>
    <property type="molecule type" value="Genomic_DNA"/>
</dbReference>
<protein>
    <submittedName>
        <fullName evidence="3">Uncharacterized protein</fullName>
    </submittedName>
</protein>
<dbReference type="EMBL" id="WNBW01000001">
    <property type="protein sequence ID" value="MTU03361.1"/>
    <property type="molecule type" value="Genomic_DNA"/>
</dbReference>
<feature type="coiled-coil region" evidence="1">
    <location>
        <begin position="161"/>
        <end position="188"/>
    </location>
</feature>
<dbReference type="OrthoDB" id="1679609at2"/>
<evidence type="ECO:0000313" key="5">
    <source>
        <dbReference type="Proteomes" id="UP000443070"/>
    </source>
</evidence>
<accession>A0A7X3BUZ3</accession>
<name>A0A7X3BUZ3_9FIRM</name>
<keyword evidence="1" id="KW-0175">Coiled coil</keyword>
<proteinExistence type="predicted"/>
<feature type="signal peptide" evidence="2">
    <location>
        <begin position="1"/>
        <end position="19"/>
    </location>
</feature>
<organism evidence="3 6">
    <name type="scientific">Phascolarctobacterium faecium</name>
    <dbReference type="NCBI Taxonomy" id="33025"/>
    <lineage>
        <taxon>Bacteria</taxon>
        <taxon>Bacillati</taxon>
        <taxon>Bacillota</taxon>
        <taxon>Negativicutes</taxon>
        <taxon>Acidaminococcales</taxon>
        <taxon>Acidaminococcaceae</taxon>
        <taxon>Phascolarctobacterium</taxon>
    </lineage>
</organism>
<evidence type="ECO:0000313" key="4">
    <source>
        <dbReference type="EMBL" id="MTU03361.1"/>
    </source>
</evidence>
<evidence type="ECO:0000313" key="3">
    <source>
        <dbReference type="EMBL" id="MTT75229.1"/>
    </source>
</evidence>
<evidence type="ECO:0000313" key="6">
    <source>
        <dbReference type="Proteomes" id="UP000484547"/>
    </source>
</evidence>
<reference evidence="5 6" key="1">
    <citation type="journal article" date="2019" name="Nat. Med.">
        <title>A library of human gut bacterial isolates paired with longitudinal multiomics data enables mechanistic microbiome research.</title>
        <authorList>
            <person name="Poyet M."/>
            <person name="Groussin M."/>
            <person name="Gibbons S.M."/>
            <person name="Avila-Pacheco J."/>
            <person name="Jiang X."/>
            <person name="Kearney S.M."/>
            <person name="Perrotta A.R."/>
            <person name="Berdy B."/>
            <person name="Zhao S."/>
            <person name="Lieberman T.D."/>
            <person name="Swanson P.K."/>
            <person name="Smith M."/>
            <person name="Roesemann S."/>
            <person name="Alexander J.E."/>
            <person name="Rich S.A."/>
            <person name="Livny J."/>
            <person name="Vlamakis H."/>
            <person name="Clish C."/>
            <person name="Bullock K."/>
            <person name="Deik A."/>
            <person name="Scott J."/>
            <person name="Pierce K.A."/>
            <person name="Xavier R.J."/>
            <person name="Alm E.J."/>
        </authorList>
    </citation>
    <scope>NUCLEOTIDE SEQUENCE [LARGE SCALE GENOMIC DNA]</scope>
    <source>
        <strain evidence="3 6">BIOML-A13</strain>
        <strain evidence="4 5">BIOML-A3</strain>
    </source>
</reference>
<comment type="caution">
    <text evidence="3">The sequence shown here is derived from an EMBL/GenBank/DDBJ whole genome shotgun (WGS) entry which is preliminary data.</text>
</comment>
<dbReference type="AlphaFoldDB" id="A0A7X3BUZ3"/>
<keyword evidence="2" id="KW-0732">Signal</keyword>
<sequence length="258" mass="29012">MKNLLLVLCLVAFCLQAEAALPATDQNLEAAIAYGKSYQGEKNDAVMLQPWVIAESFETNPYRDEERIIVYTPYLLTALDTAGKTQEAAGVSVENAKELVARYDGVLVIRAVINAPIILNEKDLEVQLVQNGNFVTPYHSDYLDGRYLDKAVNKPIVDVEVQKKLDRMETIEEKAAALQKQLDALKENKIKPADIDLEQKTKSDVKSESVEVKQKICQLQYNFYFDQAEFNVDKPYLLVIKDAYCGGREFAVDPALLK</sequence>
<evidence type="ECO:0000256" key="2">
    <source>
        <dbReference type="SAM" id="SignalP"/>
    </source>
</evidence>
<evidence type="ECO:0000256" key="1">
    <source>
        <dbReference type="SAM" id="Coils"/>
    </source>
</evidence>
<gene>
    <name evidence="3" type="ORF">GMD11_02960</name>
    <name evidence="4" type="ORF">GMD18_02960</name>
</gene>